<dbReference type="PANTHER" id="PTHR43166">
    <property type="entry name" value="AMINO ACID IMPORT ATP-BINDING PROTEIN"/>
    <property type="match status" value="1"/>
</dbReference>
<dbReference type="InterPro" id="IPR030679">
    <property type="entry name" value="ABC_ATPase_HisP-typ"/>
</dbReference>
<dbReference type="AlphaFoldDB" id="A0A0R2D136"/>
<dbReference type="STRING" id="1423802.FC56_GL001102"/>
<organism evidence="10 11">
    <name type="scientific">Lentilactobacillus senioris DSM 24302 = JCM 17472</name>
    <dbReference type="NCBI Taxonomy" id="1423802"/>
    <lineage>
        <taxon>Bacteria</taxon>
        <taxon>Bacillati</taxon>
        <taxon>Bacillota</taxon>
        <taxon>Bacilli</taxon>
        <taxon>Lactobacillales</taxon>
        <taxon>Lactobacillaceae</taxon>
        <taxon>Lentilactobacillus</taxon>
    </lineage>
</organism>
<keyword evidence="7" id="KW-0029">Amino-acid transport</keyword>
<name>A0A0R2D136_9LACO</name>
<dbReference type="InterPro" id="IPR050086">
    <property type="entry name" value="MetN_ABC_transporter-like"/>
</dbReference>
<protein>
    <submittedName>
        <fullName evidence="10">Amino acid ABC transporter ATP-binding protein</fullName>
    </submittedName>
</protein>
<dbReference type="Proteomes" id="UP000051256">
    <property type="component" value="Unassembled WGS sequence"/>
</dbReference>
<evidence type="ECO:0000256" key="6">
    <source>
        <dbReference type="ARBA" id="ARBA00022840"/>
    </source>
</evidence>
<dbReference type="Pfam" id="PF00005">
    <property type="entry name" value="ABC_tran"/>
    <property type="match status" value="1"/>
</dbReference>
<keyword evidence="6 10" id="KW-0067">ATP-binding</keyword>
<keyword evidence="8" id="KW-0472">Membrane</keyword>
<dbReference type="GO" id="GO:0016887">
    <property type="term" value="F:ATP hydrolysis activity"/>
    <property type="evidence" value="ECO:0007669"/>
    <property type="project" value="InterPro"/>
</dbReference>
<dbReference type="PATRIC" id="fig|1423802.4.peg.1117"/>
<dbReference type="InterPro" id="IPR027417">
    <property type="entry name" value="P-loop_NTPase"/>
</dbReference>
<dbReference type="GO" id="GO:0005886">
    <property type="term" value="C:plasma membrane"/>
    <property type="evidence" value="ECO:0007669"/>
    <property type="project" value="UniProtKB-SubCell"/>
</dbReference>
<evidence type="ECO:0000256" key="4">
    <source>
        <dbReference type="ARBA" id="ARBA00022475"/>
    </source>
</evidence>
<evidence type="ECO:0000259" key="9">
    <source>
        <dbReference type="PROSITE" id="PS50893"/>
    </source>
</evidence>
<dbReference type="PANTHER" id="PTHR43166:SF9">
    <property type="entry name" value="GLUTAMATE_ASPARTATE IMPORT ATP-BINDING PROTEIN GLTL"/>
    <property type="match status" value="1"/>
</dbReference>
<dbReference type="Gene3D" id="3.40.50.300">
    <property type="entry name" value="P-loop containing nucleotide triphosphate hydrolases"/>
    <property type="match status" value="1"/>
</dbReference>
<accession>A0A0R2D136</accession>
<keyword evidence="11" id="KW-1185">Reference proteome</keyword>
<proteinExistence type="inferred from homology"/>
<dbReference type="PROSITE" id="PS50893">
    <property type="entry name" value="ABC_TRANSPORTER_2"/>
    <property type="match status" value="1"/>
</dbReference>
<keyword evidence="3" id="KW-0813">Transport</keyword>
<dbReference type="RefSeq" id="WP_056977231.1">
    <property type="nucleotide sequence ID" value="NZ_AYZR01000004.1"/>
</dbReference>
<dbReference type="InterPro" id="IPR003439">
    <property type="entry name" value="ABC_transporter-like_ATP-bd"/>
</dbReference>
<evidence type="ECO:0000256" key="7">
    <source>
        <dbReference type="ARBA" id="ARBA00022970"/>
    </source>
</evidence>
<evidence type="ECO:0000256" key="5">
    <source>
        <dbReference type="ARBA" id="ARBA00022741"/>
    </source>
</evidence>
<dbReference type="PROSITE" id="PS00211">
    <property type="entry name" value="ABC_TRANSPORTER_1"/>
    <property type="match status" value="1"/>
</dbReference>
<dbReference type="GO" id="GO:0015424">
    <property type="term" value="F:ABC-type amino acid transporter activity"/>
    <property type="evidence" value="ECO:0007669"/>
    <property type="project" value="InterPro"/>
</dbReference>
<comment type="subcellular location">
    <subcellularLocation>
        <location evidence="1">Cell membrane</location>
        <topology evidence="1">Peripheral membrane protein</topology>
    </subcellularLocation>
</comment>
<dbReference type="SUPFAM" id="SSF52540">
    <property type="entry name" value="P-loop containing nucleoside triphosphate hydrolases"/>
    <property type="match status" value="1"/>
</dbReference>
<dbReference type="EMBL" id="AYZR01000004">
    <property type="protein sequence ID" value="KRM94155.1"/>
    <property type="molecule type" value="Genomic_DNA"/>
</dbReference>
<dbReference type="PIRSF" id="PIRSF039085">
    <property type="entry name" value="ABC_ATPase_HisP"/>
    <property type="match status" value="1"/>
</dbReference>
<evidence type="ECO:0000256" key="3">
    <source>
        <dbReference type="ARBA" id="ARBA00022448"/>
    </source>
</evidence>
<evidence type="ECO:0000256" key="2">
    <source>
        <dbReference type="ARBA" id="ARBA00005417"/>
    </source>
</evidence>
<sequence>MIELRNVVKQYKEKLALNDINVTFADGESTVIVGPSGSGKSTLLRSIDLLTRPDSGTLTIDDLTVDFSKPISQKETFAIRRKSGMVFQNWNLFPHLTVMKNITEAPRTVLKQSKEQSEQRAHELLKMVGLDEYADQYPSQLSGGQQQRISICRALAMQPEFLLLDEPTSALDPELEMQVLRILENLANQGQAMVVVTHNMEFARLVAKKLIFVEDGKILFTGPTEEFFNSDNARIQTFLAGLSLAE</sequence>
<keyword evidence="5" id="KW-0547">Nucleotide-binding</keyword>
<feature type="domain" description="ABC transporter" evidence="9">
    <location>
        <begin position="2"/>
        <end position="240"/>
    </location>
</feature>
<dbReference type="SMART" id="SM00382">
    <property type="entry name" value="AAA"/>
    <property type="match status" value="1"/>
</dbReference>
<comment type="similarity">
    <text evidence="2">Belongs to the ABC transporter superfamily.</text>
</comment>
<evidence type="ECO:0000256" key="1">
    <source>
        <dbReference type="ARBA" id="ARBA00004202"/>
    </source>
</evidence>
<dbReference type="GO" id="GO:0005524">
    <property type="term" value="F:ATP binding"/>
    <property type="evidence" value="ECO:0007669"/>
    <property type="project" value="UniProtKB-KW"/>
</dbReference>
<dbReference type="InterPro" id="IPR003593">
    <property type="entry name" value="AAA+_ATPase"/>
</dbReference>
<evidence type="ECO:0000313" key="11">
    <source>
        <dbReference type="Proteomes" id="UP000051256"/>
    </source>
</evidence>
<dbReference type="InterPro" id="IPR017871">
    <property type="entry name" value="ABC_transporter-like_CS"/>
</dbReference>
<keyword evidence="4" id="KW-1003">Cell membrane</keyword>
<evidence type="ECO:0000256" key="8">
    <source>
        <dbReference type="ARBA" id="ARBA00023136"/>
    </source>
</evidence>
<comment type="caution">
    <text evidence="10">The sequence shown here is derived from an EMBL/GenBank/DDBJ whole genome shotgun (WGS) entry which is preliminary data.</text>
</comment>
<evidence type="ECO:0000313" key="10">
    <source>
        <dbReference type="EMBL" id="KRM94155.1"/>
    </source>
</evidence>
<gene>
    <name evidence="10" type="ORF">FC56_GL001102</name>
</gene>
<reference evidence="10 11" key="1">
    <citation type="journal article" date="2015" name="Genome Announc.">
        <title>Expanding the biotechnology potential of lactobacilli through comparative genomics of 213 strains and associated genera.</title>
        <authorList>
            <person name="Sun Z."/>
            <person name="Harris H.M."/>
            <person name="McCann A."/>
            <person name="Guo C."/>
            <person name="Argimon S."/>
            <person name="Zhang W."/>
            <person name="Yang X."/>
            <person name="Jeffery I.B."/>
            <person name="Cooney J.C."/>
            <person name="Kagawa T.F."/>
            <person name="Liu W."/>
            <person name="Song Y."/>
            <person name="Salvetti E."/>
            <person name="Wrobel A."/>
            <person name="Rasinkangas P."/>
            <person name="Parkhill J."/>
            <person name="Rea M.C."/>
            <person name="O'Sullivan O."/>
            <person name="Ritari J."/>
            <person name="Douillard F.P."/>
            <person name="Paul Ross R."/>
            <person name="Yang R."/>
            <person name="Briner A.E."/>
            <person name="Felis G.E."/>
            <person name="de Vos W.M."/>
            <person name="Barrangou R."/>
            <person name="Klaenhammer T.R."/>
            <person name="Caufield P.W."/>
            <person name="Cui Y."/>
            <person name="Zhang H."/>
            <person name="O'Toole P.W."/>
        </authorList>
    </citation>
    <scope>NUCLEOTIDE SEQUENCE [LARGE SCALE GENOMIC DNA]</scope>
    <source>
        <strain evidence="10 11">DSM 24302</strain>
    </source>
</reference>